<dbReference type="PANTHER" id="PTHR42798">
    <property type="entry name" value="LIPOPROTEIN-RELEASING SYSTEM ATP-BINDING PROTEIN LOLD"/>
    <property type="match status" value="1"/>
</dbReference>
<keyword evidence="3" id="KW-0547">Nucleotide-binding</keyword>
<accession>A0A089LSW5</accession>
<dbReference type="Gene3D" id="3.40.50.300">
    <property type="entry name" value="P-loop containing nucleotide triphosphate hydrolases"/>
    <property type="match status" value="1"/>
</dbReference>
<gene>
    <name evidence="6" type="ORF">PSTEL_13655</name>
</gene>
<evidence type="ECO:0000256" key="2">
    <source>
        <dbReference type="ARBA" id="ARBA00022448"/>
    </source>
</evidence>
<feature type="domain" description="ABC transporter" evidence="5">
    <location>
        <begin position="4"/>
        <end position="243"/>
    </location>
</feature>
<reference evidence="6 7" key="1">
    <citation type="submission" date="2014-08" db="EMBL/GenBank/DDBJ databases">
        <title>Comparative genomics of the Paenibacillus odorifer group.</title>
        <authorList>
            <person name="den Bakker H.C."/>
            <person name="Tsai Y.-C."/>
            <person name="Martin N."/>
            <person name="Korlach J."/>
            <person name="Wiedmann M."/>
        </authorList>
    </citation>
    <scope>NUCLEOTIDE SEQUENCE [LARGE SCALE GENOMIC DNA]</scope>
    <source>
        <strain evidence="6 7">DSM 14472</strain>
    </source>
</reference>
<sequence length="253" mass="28119">MNILEADKIYKSYGNKFNRQEVLKGIDIVIGKGEFVSIMGASGSGKTTLLNVLSSIDKVSGGTIHISGTEMTAMKEKQLAEFRKQHLGFIFQDYNLLDTLTVKENILLPLSISKTPRAEAERRFQEVAGELGIYEVRDKYPNEISGGQKQRTSAARAFIHEPSIIFADEPTGALDSKSASDLLNKLSELNQRREATILMVTHDPVAASYCSRVIFIRDGQIYTQLNKGSQDRQTFFKDIMKTQGVLGGVQVEH</sequence>
<keyword evidence="7" id="KW-1185">Reference proteome</keyword>
<dbReference type="FunFam" id="3.40.50.300:FF:000032">
    <property type="entry name" value="Export ABC transporter ATP-binding protein"/>
    <property type="match status" value="1"/>
</dbReference>
<dbReference type="HOGENOM" id="CLU_000604_1_22_9"/>
<dbReference type="PROSITE" id="PS50893">
    <property type="entry name" value="ABC_TRANSPORTER_2"/>
    <property type="match status" value="1"/>
</dbReference>
<dbReference type="SMART" id="SM00382">
    <property type="entry name" value="AAA"/>
    <property type="match status" value="1"/>
</dbReference>
<dbReference type="SUPFAM" id="SSF52540">
    <property type="entry name" value="P-loop containing nucleoside triphosphate hydrolases"/>
    <property type="match status" value="1"/>
</dbReference>
<dbReference type="GO" id="GO:0005524">
    <property type="term" value="F:ATP binding"/>
    <property type="evidence" value="ECO:0007669"/>
    <property type="project" value="UniProtKB-KW"/>
</dbReference>
<proteinExistence type="inferred from homology"/>
<evidence type="ECO:0000313" key="7">
    <source>
        <dbReference type="Proteomes" id="UP000029507"/>
    </source>
</evidence>
<dbReference type="KEGG" id="pste:PSTEL_13655"/>
<dbReference type="InterPro" id="IPR003439">
    <property type="entry name" value="ABC_transporter-like_ATP-bd"/>
</dbReference>
<dbReference type="GO" id="GO:0016887">
    <property type="term" value="F:ATP hydrolysis activity"/>
    <property type="evidence" value="ECO:0007669"/>
    <property type="project" value="InterPro"/>
</dbReference>
<dbReference type="AlphaFoldDB" id="A0A089LSW5"/>
<dbReference type="PANTHER" id="PTHR42798:SF7">
    <property type="entry name" value="ALPHA-D-RIBOSE 1-METHYLPHOSPHONATE 5-TRIPHOSPHATE SYNTHASE SUBUNIT PHNL"/>
    <property type="match status" value="1"/>
</dbReference>
<dbReference type="InterPro" id="IPR003593">
    <property type="entry name" value="AAA+_ATPase"/>
</dbReference>
<evidence type="ECO:0000256" key="4">
    <source>
        <dbReference type="ARBA" id="ARBA00022840"/>
    </source>
</evidence>
<keyword evidence="4 6" id="KW-0067">ATP-binding</keyword>
<dbReference type="GO" id="GO:0022857">
    <property type="term" value="F:transmembrane transporter activity"/>
    <property type="evidence" value="ECO:0007669"/>
    <property type="project" value="UniProtKB-ARBA"/>
</dbReference>
<dbReference type="InterPro" id="IPR027417">
    <property type="entry name" value="P-loop_NTPase"/>
</dbReference>
<dbReference type="OrthoDB" id="9791546at2"/>
<dbReference type="CDD" id="cd03255">
    <property type="entry name" value="ABC_MJ0796_LolCDE_FtsE"/>
    <property type="match status" value="1"/>
</dbReference>
<dbReference type="RefSeq" id="WP_038695897.1">
    <property type="nucleotide sequence ID" value="NZ_CP009286.1"/>
</dbReference>
<keyword evidence="2" id="KW-0813">Transport</keyword>
<dbReference type="EMBL" id="CP009286">
    <property type="protein sequence ID" value="AIQ63977.1"/>
    <property type="molecule type" value="Genomic_DNA"/>
</dbReference>
<organism evidence="6 7">
    <name type="scientific">Paenibacillus stellifer</name>
    <dbReference type="NCBI Taxonomy" id="169760"/>
    <lineage>
        <taxon>Bacteria</taxon>
        <taxon>Bacillati</taxon>
        <taxon>Bacillota</taxon>
        <taxon>Bacilli</taxon>
        <taxon>Bacillales</taxon>
        <taxon>Paenibacillaceae</taxon>
        <taxon>Paenibacillus</taxon>
    </lineage>
</organism>
<evidence type="ECO:0000313" key="6">
    <source>
        <dbReference type="EMBL" id="AIQ63977.1"/>
    </source>
</evidence>
<dbReference type="Proteomes" id="UP000029507">
    <property type="component" value="Chromosome"/>
</dbReference>
<name>A0A089LSW5_9BACL</name>
<evidence type="ECO:0000256" key="1">
    <source>
        <dbReference type="ARBA" id="ARBA00005417"/>
    </source>
</evidence>
<evidence type="ECO:0000259" key="5">
    <source>
        <dbReference type="PROSITE" id="PS50893"/>
    </source>
</evidence>
<dbReference type="InterPro" id="IPR017911">
    <property type="entry name" value="MacB-like_ATP-bd"/>
</dbReference>
<dbReference type="GO" id="GO:0098796">
    <property type="term" value="C:membrane protein complex"/>
    <property type="evidence" value="ECO:0007669"/>
    <property type="project" value="UniProtKB-ARBA"/>
</dbReference>
<evidence type="ECO:0000256" key="3">
    <source>
        <dbReference type="ARBA" id="ARBA00022741"/>
    </source>
</evidence>
<comment type="similarity">
    <text evidence="1">Belongs to the ABC transporter superfamily.</text>
</comment>
<dbReference type="Pfam" id="PF00005">
    <property type="entry name" value="ABC_tran"/>
    <property type="match status" value="1"/>
</dbReference>
<protein>
    <submittedName>
        <fullName evidence="6">Bacitracin ABC transporter ATP-binding protein</fullName>
    </submittedName>
</protein>
<dbReference type="STRING" id="169760.PSTEL_13655"/>